<dbReference type="InterPro" id="IPR029063">
    <property type="entry name" value="SAM-dependent_MTases_sf"/>
</dbReference>
<evidence type="ECO:0000256" key="4">
    <source>
        <dbReference type="SAM" id="MobiDB-lite"/>
    </source>
</evidence>
<evidence type="ECO:0000313" key="7">
    <source>
        <dbReference type="Proteomes" id="UP000006671"/>
    </source>
</evidence>
<proteinExistence type="inferred from homology"/>
<accession>D2W5X5</accession>
<dbReference type="OMA" id="MEWIEMD"/>
<dbReference type="KEGG" id="ngr:NAEGRDRAFT_76819"/>
<dbReference type="PANTHER" id="PTHR12176:SF80">
    <property type="entry name" value="EEF1A LYSINE METHYLTRANSFERASE 4"/>
    <property type="match status" value="1"/>
</dbReference>
<dbReference type="GO" id="GO:0032259">
    <property type="term" value="P:methylation"/>
    <property type="evidence" value="ECO:0007669"/>
    <property type="project" value="UniProtKB-KW"/>
</dbReference>
<evidence type="ECO:0000256" key="3">
    <source>
        <dbReference type="ARBA" id="ARBA00022679"/>
    </source>
</evidence>
<feature type="compositionally biased region" description="Low complexity" evidence="4">
    <location>
        <begin position="10"/>
        <end position="21"/>
    </location>
</feature>
<gene>
    <name evidence="6" type="ORF">NAEGRDRAFT_76819</name>
</gene>
<sequence>MSSQQQQVSNTNNNNNNNIITEPEDTNEYKFKHYWDSRFEKEEQYDWLGTYSQWKQYLTPILLSTNTTTTTIINNNTINNNTTDDNNNTINEKKKELKILIIGCGNSTLGQDMYMDGYTNIINMDYSSKVIEKMKLKYPNMEWIEMDMLDMKGFENETFDIVLDKGTMDALVVDAGDPWDPEQHVRYETLKMCKEIYRILKPSGRFLQITFSQPHFRKIFLNPQTEDNQNVLDWSIKHVYVEEIGFGYPLFNIQKPPFN</sequence>
<keyword evidence="7" id="KW-1185">Reference proteome</keyword>
<dbReference type="InterPro" id="IPR051419">
    <property type="entry name" value="Lys/N-term_MeTrsfase_sf"/>
</dbReference>
<evidence type="ECO:0000313" key="6">
    <source>
        <dbReference type="EMBL" id="EFC35528.1"/>
    </source>
</evidence>
<keyword evidence="2" id="KW-0489">Methyltransferase</keyword>
<dbReference type="PANTHER" id="PTHR12176">
    <property type="entry name" value="SAM-DEPENDENT METHYLTRANSFERASE SUPERFAMILY PROTEIN"/>
    <property type="match status" value="1"/>
</dbReference>
<dbReference type="GeneID" id="8859648"/>
<feature type="region of interest" description="Disordered" evidence="4">
    <location>
        <begin position="1"/>
        <end position="24"/>
    </location>
</feature>
<dbReference type="AlphaFoldDB" id="D2W5X5"/>
<dbReference type="eggNOG" id="KOG2352">
    <property type="taxonomic scope" value="Eukaryota"/>
</dbReference>
<dbReference type="Proteomes" id="UP000006671">
    <property type="component" value="Unassembled WGS sequence"/>
</dbReference>
<dbReference type="EMBL" id="GG739169">
    <property type="protein sequence ID" value="EFC35528.1"/>
    <property type="molecule type" value="Genomic_DNA"/>
</dbReference>
<evidence type="ECO:0000256" key="1">
    <source>
        <dbReference type="ARBA" id="ARBA00008361"/>
    </source>
</evidence>
<dbReference type="GO" id="GO:0008168">
    <property type="term" value="F:methyltransferase activity"/>
    <property type="evidence" value="ECO:0007669"/>
    <property type="project" value="UniProtKB-KW"/>
</dbReference>
<evidence type="ECO:0000259" key="5">
    <source>
        <dbReference type="Pfam" id="PF13847"/>
    </source>
</evidence>
<evidence type="ECO:0000256" key="2">
    <source>
        <dbReference type="ARBA" id="ARBA00022603"/>
    </source>
</evidence>
<comment type="similarity">
    <text evidence="1">Belongs to the methyltransferase superfamily.</text>
</comment>
<dbReference type="CDD" id="cd02440">
    <property type="entry name" value="AdoMet_MTases"/>
    <property type="match status" value="1"/>
</dbReference>
<organism evidence="7">
    <name type="scientific">Naegleria gruberi</name>
    <name type="common">Amoeba</name>
    <dbReference type="NCBI Taxonomy" id="5762"/>
    <lineage>
        <taxon>Eukaryota</taxon>
        <taxon>Discoba</taxon>
        <taxon>Heterolobosea</taxon>
        <taxon>Tetramitia</taxon>
        <taxon>Eutetramitia</taxon>
        <taxon>Vahlkampfiidae</taxon>
        <taxon>Naegleria</taxon>
    </lineage>
</organism>
<dbReference type="InterPro" id="IPR025714">
    <property type="entry name" value="Methyltranfer_dom"/>
</dbReference>
<reference evidence="6 7" key="1">
    <citation type="journal article" date="2010" name="Cell">
        <title>The genome of Naegleria gruberi illuminates early eukaryotic versatility.</title>
        <authorList>
            <person name="Fritz-Laylin L.K."/>
            <person name="Prochnik S.E."/>
            <person name="Ginger M.L."/>
            <person name="Dacks J.B."/>
            <person name="Carpenter M.L."/>
            <person name="Field M.C."/>
            <person name="Kuo A."/>
            <person name="Paredez A."/>
            <person name="Chapman J."/>
            <person name="Pham J."/>
            <person name="Shu S."/>
            <person name="Neupane R."/>
            <person name="Cipriano M."/>
            <person name="Mancuso J."/>
            <person name="Tu H."/>
            <person name="Salamov A."/>
            <person name="Lindquist E."/>
            <person name="Shapiro H."/>
            <person name="Lucas S."/>
            <person name="Grigoriev I.V."/>
            <person name="Cande W.Z."/>
            <person name="Fulton C."/>
            <person name="Rokhsar D.S."/>
            <person name="Dawson S.C."/>
        </authorList>
    </citation>
    <scope>NUCLEOTIDE SEQUENCE [LARGE SCALE GENOMIC DNA]</scope>
    <source>
        <strain evidence="6 7">NEG-M</strain>
    </source>
</reference>
<protein>
    <submittedName>
        <fullName evidence="6">Predicted protein</fullName>
    </submittedName>
</protein>
<dbReference type="RefSeq" id="XP_002668272.1">
    <property type="nucleotide sequence ID" value="XM_002668226.1"/>
</dbReference>
<name>D2W5X5_NAEGR</name>
<dbReference type="OrthoDB" id="411785at2759"/>
<dbReference type="SUPFAM" id="SSF53335">
    <property type="entry name" value="S-adenosyl-L-methionine-dependent methyltransferases"/>
    <property type="match status" value="1"/>
</dbReference>
<dbReference type="InParanoid" id="D2W5X5"/>
<dbReference type="Gene3D" id="3.40.50.150">
    <property type="entry name" value="Vaccinia Virus protein VP39"/>
    <property type="match status" value="1"/>
</dbReference>
<feature type="domain" description="Methyltransferase" evidence="5">
    <location>
        <begin position="94"/>
        <end position="231"/>
    </location>
</feature>
<keyword evidence="3" id="KW-0808">Transferase</keyword>
<dbReference type="Pfam" id="PF13847">
    <property type="entry name" value="Methyltransf_31"/>
    <property type="match status" value="1"/>
</dbReference>
<dbReference type="VEuPathDB" id="AmoebaDB:NAEGRDRAFT_76819"/>